<name>A0A1G6PGW4_9BURK</name>
<accession>A0A1G6PGW4</accession>
<dbReference type="STRING" id="416944.SAMN05421548_110147"/>
<organism evidence="4 5">
    <name type="scientific">Paraburkholderia lycopersici</name>
    <dbReference type="NCBI Taxonomy" id="416944"/>
    <lineage>
        <taxon>Bacteria</taxon>
        <taxon>Pseudomonadati</taxon>
        <taxon>Pseudomonadota</taxon>
        <taxon>Betaproteobacteria</taxon>
        <taxon>Burkholderiales</taxon>
        <taxon>Burkholderiaceae</taxon>
        <taxon>Paraburkholderia</taxon>
    </lineage>
</organism>
<feature type="domain" description="Hydantoinase/oxoprolinase N-terminal" evidence="2">
    <location>
        <begin position="13"/>
        <end position="188"/>
    </location>
</feature>
<dbReference type="SUPFAM" id="SSF53067">
    <property type="entry name" value="Actin-like ATPase domain"/>
    <property type="match status" value="1"/>
</dbReference>
<gene>
    <name evidence="4" type="ORF">SAMN05421548_110147</name>
</gene>
<proteinExistence type="predicted"/>
<dbReference type="GO" id="GO:0017168">
    <property type="term" value="F:5-oxoprolinase (ATP-hydrolyzing) activity"/>
    <property type="evidence" value="ECO:0007669"/>
    <property type="project" value="TreeGrafter"/>
</dbReference>
<dbReference type="InterPro" id="IPR043129">
    <property type="entry name" value="ATPase_NBD"/>
</dbReference>
<dbReference type="Pfam" id="PF05378">
    <property type="entry name" value="Hydant_A_N"/>
    <property type="match status" value="1"/>
</dbReference>
<sequence length="690" mass="73330">MTQMSKKPNELSVAIDIGGTFTDVTLFDRSTGRAWTVKTPSTPADPSEGFVNGVAEALKLSEFQPADLVQVLHGTTVATNLILEGKGAKAVLLTNKGFRHVLEIGRHDVPRDANLYSWIKPSRPVPPELIFEIGGMLDADGAELEALDEAAIARLTRRLRDDGVESIAVCFLHAYLNPVHEQRARDIIVSNWPDAMVSLSCEVLPVMREYERSMVTILNAYVAPAVSTYVHRLEQRLLRLGVSAPLLLMKSNGGVAGAAVVRREPVQTALSGPAAGVVGAQEMASLAGFGNVIGVDIGGTSADISLIKDGVPGTTMEGQVGAWPLTLPMVDINTIGAGGGSIARVSADGVLTVGPESAGAQPGPVCYRRGGTEPTVTDAHAALGHVPPTLLKGAMSLDVDAARRAIEDRIARPLGLSIEDAARGILALADNAMVNAIRVVSVQRGHDPREFALVPFGGAGPLHGSSLARLLGIPTVLVPPSPGVLSTIGLLTSKLKSDFSRTSVQRAGRFDFDAIERVFEEMEREAIAWLDGEGVPEHGRMIVRKASMHYAHQGSELSVPWPGGKRGEAALADAIDAFHRLHESLYTFAQHDMPVEIATLHVEASGELQPPQWPHIGANTDTASAIIGRQPVHFPDGSLDTPIYDRNRLGAGAVVEGPAIFVQLDTTTLMLPGQYAEVHEFGSLIVREQV</sequence>
<dbReference type="InterPro" id="IPR002821">
    <property type="entry name" value="Hydantoinase_A"/>
</dbReference>
<evidence type="ECO:0000313" key="5">
    <source>
        <dbReference type="Proteomes" id="UP000198908"/>
    </source>
</evidence>
<dbReference type="PANTHER" id="PTHR11365:SF23">
    <property type="entry name" value="HYPOTHETICAL 5-OXOPROLINASE (EUROFUNG)-RELATED"/>
    <property type="match status" value="1"/>
</dbReference>
<evidence type="ECO:0000313" key="4">
    <source>
        <dbReference type="EMBL" id="SDC79492.1"/>
    </source>
</evidence>
<dbReference type="Pfam" id="PF01968">
    <property type="entry name" value="Hydantoinase_A"/>
    <property type="match status" value="1"/>
</dbReference>
<dbReference type="InterPro" id="IPR049517">
    <property type="entry name" value="ACX-like_C"/>
</dbReference>
<dbReference type="GO" id="GO:0006749">
    <property type="term" value="P:glutathione metabolic process"/>
    <property type="evidence" value="ECO:0007669"/>
    <property type="project" value="TreeGrafter"/>
</dbReference>
<dbReference type="Proteomes" id="UP000198908">
    <property type="component" value="Unassembled WGS sequence"/>
</dbReference>
<dbReference type="InterPro" id="IPR008040">
    <property type="entry name" value="Hydant_A_N"/>
</dbReference>
<keyword evidence="5" id="KW-1185">Reference proteome</keyword>
<feature type="domain" description="Acetophenone carboxylase-like C-terminal" evidence="3">
    <location>
        <begin position="514"/>
        <end position="674"/>
    </location>
</feature>
<dbReference type="EMBL" id="FMYQ01000010">
    <property type="protein sequence ID" value="SDC79492.1"/>
    <property type="molecule type" value="Genomic_DNA"/>
</dbReference>
<feature type="domain" description="Hydantoinase A/oxoprolinase" evidence="1">
    <location>
        <begin position="214"/>
        <end position="497"/>
    </location>
</feature>
<evidence type="ECO:0000259" key="2">
    <source>
        <dbReference type="Pfam" id="PF05378"/>
    </source>
</evidence>
<protein>
    <submittedName>
        <fullName evidence="4">N-methylhydantoinase A</fullName>
    </submittedName>
</protein>
<dbReference type="PANTHER" id="PTHR11365">
    <property type="entry name" value="5-OXOPROLINASE RELATED"/>
    <property type="match status" value="1"/>
</dbReference>
<dbReference type="GO" id="GO:0005829">
    <property type="term" value="C:cytosol"/>
    <property type="evidence" value="ECO:0007669"/>
    <property type="project" value="TreeGrafter"/>
</dbReference>
<dbReference type="InterPro" id="IPR045079">
    <property type="entry name" value="Oxoprolinase-like"/>
</dbReference>
<evidence type="ECO:0000259" key="1">
    <source>
        <dbReference type="Pfam" id="PF01968"/>
    </source>
</evidence>
<reference evidence="5" key="1">
    <citation type="submission" date="2016-09" db="EMBL/GenBank/DDBJ databases">
        <authorList>
            <person name="Varghese N."/>
            <person name="Submissions S."/>
        </authorList>
    </citation>
    <scope>NUCLEOTIDE SEQUENCE [LARGE SCALE GENOMIC DNA]</scope>
    <source>
        <strain evidence="5">TNe-862</strain>
    </source>
</reference>
<evidence type="ECO:0000259" key="3">
    <source>
        <dbReference type="Pfam" id="PF19278"/>
    </source>
</evidence>
<dbReference type="Pfam" id="PF19278">
    <property type="entry name" value="Hydant_A_C"/>
    <property type="match status" value="1"/>
</dbReference>
<dbReference type="AlphaFoldDB" id="A0A1G6PGW4"/>